<comment type="caution">
    <text evidence="12">The sequence shown here is derived from an EMBL/GenBank/DDBJ whole genome shotgun (WGS) entry which is preliminary data.</text>
</comment>
<dbReference type="InterPro" id="IPR041891">
    <property type="entry name" value="Alpha_CA_prokaryot-like"/>
</dbReference>
<dbReference type="PROSITE" id="PS00162">
    <property type="entry name" value="ALPHA_CA_1"/>
    <property type="match status" value="1"/>
</dbReference>
<protein>
    <recommendedName>
        <fullName evidence="5 10">Carbonic anhydrase</fullName>
        <ecNumber evidence="4 10">4.2.1.1</ecNumber>
    </recommendedName>
</protein>
<dbReference type="RefSeq" id="WP_130614365.1">
    <property type="nucleotide sequence ID" value="NZ_SGIU01000002.1"/>
</dbReference>
<evidence type="ECO:0000313" key="13">
    <source>
        <dbReference type="Proteomes" id="UP000291981"/>
    </source>
</evidence>
<evidence type="ECO:0000256" key="5">
    <source>
        <dbReference type="ARBA" id="ARBA00014628"/>
    </source>
</evidence>
<evidence type="ECO:0000256" key="6">
    <source>
        <dbReference type="ARBA" id="ARBA00022723"/>
    </source>
</evidence>
<evidence type="ECO:0000256" key="4">
    <source>
        <dbReference type="ARBA" id="ARBA00012925"/>
    </source>
</evidence>
<dbReference type="PANTHER" id="PTHR18952:SF265">
    <property type="entry name" value="CARBONIC ANHYDRASE"/>
    <property type="match status" value="1"/>
</dbReference>
<evidence type="ECO:0000256" key="1">
    <source>
        <dbReference type="ARBA" id="ARBA00001947"/>
    </source>
</evidence>
<dbReference type="AlphaFoldDB" id="A0A4Q8QB49"/>
<dbReference type="PROSITE" id="PS51257">
    <property type="entry name" value="PROKAR_LIPOPROTEIN"/>
    <property type="match status" value="1"/>
</dbReference>
<name>A0A4Q8QB49_9FLAO</name>
<dbReference type="CDD" id="cd03124">
    <property type="entry name" value="alpha_CA_prokaryotic_like"/>
    <property type="match status" value="1"/>
</dbReference>
<keyword evidence="13" id="KW-1185">Reference proteome</keyword>
<dbReference type="EC" id="4.2.1.1" evidence="4 10"/>
<dbReference type="InterPro" id="IPR036398">
    <property type="entry name" value="CA_dom_sf"/>
</dbReference>
<evidence type="ECO:0000256" key="2">
    <source>
        <dbReference type="ARBA" id="ARBA00002904"/>
    </source>
</evidence>
<sequence length="254" mass="28719">MKAIKILPFLLPILLSSCVERTHKKEIEQRAVIEPDSVYVHEDGTVCHAQSPINILSSEQKDGKHNITFSFKDEINSVENLGHTVQVDFKIGSTVEVDGETFEFKQAHFHTPSEHLIDGVTYPMEMHVVNTLKGQEAGQETEFLVLGFLFKMGDSNPFVSHVLNSVPEEENAIKEVDLGEIQFSDFIEEGDDLLGHYYHYKGSLTTPPYSETVRWYVTKNIYEASPNQITSILNIEGVNARHIQGINDRTIETE</sequence>
<evidence type="ECO:0000256" key="7">
    <source>
        <dbReference type="ARBA" id="ARBA00022833"/>
    </source>
</evidence>
<dbReference type="PROSITE" id="PS51144">
    <property type="entry name" value="ALPHA_CA_2"/>
    <property type="match status" value="1"/>
</dbReference>
<keyword evidence="7 10" id="KW-0862">Zinc</keyword>
<evidence type="ECO:0000256" key="3">
    <source>
        <dbReference type="ARBA" id="ARBA00010718"/>
    </source>
</evidence>
<dbReference type="Pfam" id="PF00194">
    <property type="entry name" value="Carb_anhydrase"/>
    <property type="match status" value="1"/>
</dbReference>
<proteinExistence type="inferred from homology"/>
<evidence type="ECO:0000313" key="12">
    <source>
        <dbReference type="EMBL" id="TAI47501.1"/>
    </source>
</evidence>
<comment type="catalytic activity">
    <reaction evidence="9 10">
        <text>hydrogencarbonate + H(+) = CO2 + H2O</text>
        <dbReference type="Rhea" id="RHEA:10748"/>
        <dbReference type="ChEBI" id="CHEBI:15377"/>
        <dbReference type="ChEBI" id="CHEBI:15378"/>
        <dbReference type="ChEBI" id="CHEBI:16526"/>
        <dbReference type="ChEBI" id="CHEBI:17544"/>
        <dbReference type="EC" id="4.2.1.1"/>
    </reaction>
</comment>
<evidence type="ECO:0000256" key="9">
    <source>
        <dbReference type="ARBA" id="ARBA00048348"/>
    </source>
</evidence>
<keyword evidence="8 10" id="KW-0456">Lyase</keyword>
<organism evidence="12 13">
    <name type="scientific">Flagellimonas allohymeniacidonis</name>
    <dbReference type="NCBI Taxonomy" id="2517819"/>
    <lineage>
        <taxon>Bacteria</taxon>
        <taxon>Pseudomonadati</taxon>
        <taxon>Bacteroidota</taxon>
        <taxon>Flavobacteriia</taxon>
        <taxon>Flavobacteriales</taxon>
        <taxon>Flavobacteriaceae</taxon>
        <taxon>Flagellimonas</taxon>
    </lineage>
</organism>
<evidence type="ECO:0000259" key="11">
    <source>
        <dbReference type="PROSITE" id="PS51144"/>
    </source>
</evidence>
<feature type="domain" description="Alpha-carbonic anhydrase" evidence="11">
    <location>
        <begin position="25"/>
        <end position="254"/>
    </location>
</feature>
<dbReference type="SMART" id="SM01057">
    <property type="entry name" value="Carb_anhydrase"/>
    <property type="match status" value="1"/>
</dbReference>
<dbReference type="GO" id="GO:0004089">
    <property type="term" value="F:carbonate dehydratase activity"/>
    <property type="evidence" value="ECO:0007669"/>
    <property type="project" value="UniProtKB-UniRule"/>
</dbReference>
<dbReference type="InterPro" id="IPR023561">
    <property type="entry name" value="Carbonic_anhydrase_a-class"/>
</dbReference>
<dbReference type="Gene3D" id="3.10.200.10">
    <property type="entry name" value="Alpha carbonic anhydrase"/>
    <property type="match status" value="1"/>
</dbReference>
<reference evidence="12 13" key="1">
    <citation type="submission" date="2019-02" db="EMBL/GenBank/DDBJ databases">
        <title>Draft genome sequence of Muricauda sp. 176CP4-71.</title>
        <authorList>
            <person name="Park J.-S."/>
        </authorList>
    </citation>
    <scope>NUCLEOTIDE SEQUENCE [LARGE SCALE GENOMIC DNA]</scope>
    <source>
        <strain evidence="12 13">176CP4-71</strain>
    </source>
</reference>
<dbReference type="GO" id="GO:0008270">
    <property type="term" value="F:zinc ion binding"/>
    <property type="evidence" value="ECO:0007669"/>
    <property type="project" value="UniProtKB-UniRule"/>
</dbReference>
<comment type="function">
    <text evidence="2 10">Reversible hydration of carbon dioxide.</text>
</comment>
<dbReference type="SUPFAM" id="SSF51069">
    <property type="entry name" value="Carbonic anhydrase"/>
    <property type="match status" value="1"/>
</dbReference>
<comment type="similarity">
    <text evidence="3 10">Belongs to the alpha-carbonic anhydrase family.</text>
</comment>
<gene>
    <name evidence="12" type="ORF">EW142_12595</name>
</gene>
<dbReference type="InterPro" id="IPR001148">
    <property type="entry name" value="CA_dom"/>
</dbReference>
<dbReference type="OrthoDB" id="5327615at2"/>
<keyword evidence="6 10" id="KW-0479">Metal-binding</keyword>
<dbReference type="EMBL" id="SGIU01000002">
    <property type="protein sequence ID" value="TAI47501.1"/>
    <property type="molecule type" value="Genomic_DNA"/>
</dbReference>
<dbReference type="Proteomes" id="UP000291981">
    <property type="component" value="Unassembled WGS sequence"/>
</dbReference>
<comment type="cofactor">
    <cofactor evidence="1 10">
        <name>Zn(2+)</name>
        <dbReference type="ChEBI" id="CHEBI:29105"/>
    </cofactor>
</comment>
<accession>A0A4Q8QB49</accession>
<dbReference type="PANTHER" id="PTHR18952">
    <property type="entry name" value="CARBONIC ANHYDRASE"/>
    <property type="match status" value="1"/>
</dbReference>
<dbReference type="InterPro" id="IPR018338">
    <property type="entry name" value="Carbonic_anhydrase_a-class_CS"/>
</dbReference>
<evidence type="ECO:0000256" key="10">
    <source>
        <dbReference type="RuleBase" id="RU367011"/>
    </source>
</evidence>
<evidence type="ECO:0000256" key="8">
    <source>
        <dbReference type="ARBA" id="ARBA00023239"/>
    </source>
</evidence>